<dbReference type="Proteomes" id="UP000041254">
    <property type="component" value="Unassembled WGS sequence"/>
</dbReference>
<keyword evidence="2" id="KW-1185">Reference proteome</keyword>
<proteinExistence type="predicted"/>
<dbReference type="InParanoid" id="A0A0G4GCX1"/>
<evidence type="ECO:0000313" key="2">
    <source>
        <dbReference type="Proteomes" id="UP000041254"/>
    </source>
</evidence>
<accession>A0A0G4GCX1</accession>
<protein>
    <submittedName>
        <fullName evidence="1">Uncharacterized protein</fullName>
    </submittedName>
</protein>
<evidence type="ECO:0000313" key="1">
    <source>
        <dbReference type="EMBL" id="CEM27130.1"/>
    </source>
</evidence>
<name>A0A0G4GCX1_VITBC</name>
<reference evidence="1 2" key="1">
    <citation type="submission" date="2014-11" db="EMBL/GenBank/DDBJ databases">
        <authorList>
            <person name="Zhu J."/>
            <person name="Qi W."/>
            <person name="Song R."/>
        </authorList>
    </citation>
    <scope>NUCLEOTIDE SEQUENCE [LARGE SCALE GENOMIC DNA]</scope>
</reference>
<gene>
    <name evidence="1" type="ORF">Vbra_17441</name>
</gene>
<organism evidence="1 2">
    <name type="scientific">Vitrella brassicaformis (strain CCMP3155)</name>
    <dbReference type="NCBI Taxonomy" id="1169540"/>
    <lineage>
        <taxon>Eukaryota</taxon>
        <taxon>Sar</taxon>
        <taxon>Alveolata</taxon>
        <taxon>Colpodellida</taxon>
        <taxon>Vitrellaceae</taxon>
        <taxon>Vitrella</taxon>
    </lineage>
</organism>
<dbReference type="EMBL" id="CDMY01000628">
    <property type="protein sequence ID" value="CEM27130.1"/>
    <property type="molecule type" value="Genomic_DNA"/>
</dbReference>
<dbReference type="AlphaFoldDB" id="A0A0G4GCX1"/>
<dbReference type="VEuPathDB" id="CryptoDB:Vbra_17441"/>
<sequence>MTMLPSVRCPGVSSHRSLAATLPTGHGGLQLAGEDPCLMPDNWQKRWKKIIGGEVMLEIYRREMTKPPGLTRKTLKFEWLEPGEKIAEPPLFQVNTDLPASKGVGREAVCSIHYWVQLIKWFSPLSTSTSLREYGYCGQQGDRVCACVSMPGESFKQCKPLEGEPTAEQDNEATKLGRKLASLLPPAGGDKKGMGQQCTKDDDCYTPHLVAEYQKPGIKCFKAEKNAADGICKLEAAEGEVCDRTHECGPRLGCFKKLWLSGSQRTFGTGTCKKI</sequence>
<dbReference type="PhylomeDB" id="A0A0G4GCX1"/>